<dbReference type="Proteomes" id="UP001176059">
    <property type="component" value="Unassembled WGS sequence"/>
</dbReference>
<accession>A0AA38JE78</accession>
<feature type="region of interest" description="Disordered" evidence="1">
    <location>
        <begin position="1"/>
        <end position="22"/>
    </location>
</feature>
<keyword evidence="3" id="KW-1185">Reference proteome</keyword>
<evidence type="ECO:0000313" key="2">
    <source>
        <dbReference type="EMBL" id="KAJ3711857.1"/>
    </source>
</evidence>
<comment type="caution">
    <text evidence="2">The sequence shown here is derived from an EMBL/GenBank/DDBJ whole genome shotgun (WGS) entry which is preliminary data.</text>
</comment>
<dbReference type="EMBL" id="JANVFO010000114">
    <property type="protein sequence ID" value="KAJ3711857.1"/>
    <property type="molecule type" value="Genomic_DNA"/>
</dbReference>
<evidence type="ECO:0000313" key="3">
    <source>
        <dbReference type="Proteomes" id="UP001176059"/>
    </source>
</evidence>
<dbReference type="AlphaFoldDB" id="A0AA38JE78"/>
<reference evidence="2" key="1">
    <citation type="submission" date="2022-08" db="EMBL/GenBank/DDBJ databases">
        <authorList>
            <consortium name="DOE Joint Genome Institute"/>
            <person name="Min B."/>
            <person name="Sierra-Patev S."/>
            <person name="Naranjo-Ortiz M."/>
            <person name="Looney B."/>
            <person name="Konkel Z."/>
            <person name="Slot J.C."/>
            <person name="Sakamoto Y."/>
            <person name="Steenwyk J.L."/>
            <person name="Rokas A."/>
            <person name="Carro J."/>
            <person name="Camarero S."/>
            <person name="Ferreira P."/>
            <person name="Molpeceres G."/>
            <person name="Ruiz-duenas F.J."/>
            <person name="Serrano A."/>
            <person name="Henrissat B."/>
            <person name="Drula E."/>
            <person name="Hughes K.W."/>
            <person name="Mata J.L."/>
            <person name="Ishikawa N.K."/>
            <person name="Vargas-Isla R."/>
            <person name="Ushijima S."/>
            <person name="Smith C.A."/>
            <person name="Ahrendt S."/>
            <person name="Andreopoulos W."/>
            <person name="He G."/>
            <person name="LaButti K."/>
            <person name="Lipzen A."/>
            <person name="Ng V."/>
            <person name="Riley R."/>
            <person name="Sandor L."/>
            <person name="Barry K."/>
            <person name="Martinez A.T."/>
            <person name="Xiao Y."/>
            <person name="Gibbons J.G."/>
            <person name="Terashima K."/>
            <person name="Hibbett D.S."/>
            <person name="Grigoriev I.V."/>
        </authorList>
    </citation>
    <scope>NUCLEOTIDE SEQUENCE</scope>
    <source>
        <strain evidence="2">ET3784</strain>
    </source>
</reference>
<reference evidence="2" key="2">
    <citation type="journal article" date="2023" name="Proc. Natl. Acad. Sci. U.S.A.">
        <title>A global phylogenomic analysis of the shiitake genus Lentinula.</title>
        <authorList>
            <person name="Sierra-Patev S."/>
            <person name="Min B."/>
            <person name="Naranjo-Ortiz M."/>
            <person name="Looney B."/>
            <person name="Konkel Z."/>
            <person name="Slot J.C."/>
            <person name="Sakamoto Y."/>
            <person name="Steenwyk J.L."/>
            <person name="Rokas A."/>
            <person name="Carro J."/>
            <person name="Camarero S."/>
            <person name="Ferreira P."/>
            <person name="Molpeceres G."/>
            <person name="Ruiz-Duenas F.J."/>
            <person name="Serrano A."/>
            <person name="Henrissat B."/>
            <person name="Drula E."/>
            <person name="Hughes K.W."/>
            <person name="Mata J.L."/>
            <person name="Ishikawa N.K."/>
            <person name="Vargas-Isla R."/>
            <person name="Ushijima S."/>
            <person name="Smith C.A."/>
            <person name="Donoghue J."/>
            <person name="Ahrendt S."/>
            <person name="Andreopoulos W."/>
            <person name="He G."/>
            <person name="LaButti K."/>
            <person name="Lipzen A."/>
            <person name="Ng V."/>
            <person name="Riley R."/>
            <person name="Sandor L."/>
            <person name="Barry K."/>
            <person name="Martinez A.T."/>
            <person name="Xiao Y."/>
            <person name="Gibbons J.G."/>
            <person name="Terashima K."/>
            <person name="Grigoriev I.V."/>
            <person name="Hibbett D."/>
        </authorList>
    </citation>
    <scope>NUCLEOTIDE SEQUENCE</scope>
    <source>
        <strain evidence="2">ET3784</strain>
    </source>
</reference>
<proteinExistence type="predicted"/>
<evidence type="ECO:0000256" key="1">
    <source>
        <dbReference type="SAM" id="MobiDB-lite"/>
    </source>
</evidence>
<name>A0AA38JE78_9AGAR</name>
<organism evidence="2 3">
    <name type="scientific">Lentinula guzmanii</name>
    <dbReference type="NCBI Taxonomy" id="2804957"/>
    <lineage>
        <taxon>Eukaryota</taxon>
        <taxon>Fungi</taxon>
        <taxon>Dikarya</taxon>
        <taxon>Basidiomycota</taxon>
        <taxon>Agaricomycotina</taxon>
        <taxon>Agaricomycetes</taxon>
        <taxon>Agaricomycetidae</taxon>
        <taxon>Agaricales</taxon>
        <taxon>Marasmiineae</taxon>
        <taxon>Omphalotaceae</taxon>
        <taxon>Lentinula</taxon>
    </lineage>
</organism>
<protein>
    <recommendedName>
        <fullName evidence="4">BTB domain-containing protein</fullName>
    </recommendedName>
</protein>
<sequence length="246" mass="27968">MTPQPLNGGYGYGHTPETPLMMNRPLNVADNATYEHRQQPHIGGEQGPPTTVMRTISDRPHERFFLMDGSIEFRVHDVLFKVHLHFFSRAKVFRILGPYLPPVIDLNGFGLKPSEFELLLTIFYPKTFGTFEIQDVEGWASVLKVASALGLDNIRTLAIEKLLEISSPVDIIMLAETVSFIDSQMLVLAFKELCMRPEPLTEEEGRKLGTESLNKLARMKHELQHNTAQYLDSDKVDRMLCRLVET</sequence>
<gene>
    <name evidence="2" type="ORF">DFJ43DRAFT_85122</name>
</gene>
<evidence type="ECO:0008006" key="4">
    <source>
        <dbReference type="Google" id="ProtNLM"/>
    </source>
</evidence>